<dbReference type="SUPFAM" id="SSF50494">
    <property type="entry name" value="Trypsin-like serine proteases"/>
    <property type="match status" value="1"/>
</dbReference>
<accession>A0A4R2IDA6</accession>
<protein>
    <recommendedName>
        <fullName evidence="3">Trypsin-like peptidase</fullName>
    </recommendedName>
</protein>
<dbReference type="Proteomes" id="UP000295573">
    <property type="component" value="Unassembled WGS sequence"/>
</dbReference>
<dbReference type="RefSeq" id="WP_132155480.1">
    <property type="nucleotide sequence ID" value="NZ_SLWR01000013.1"/>
</dbReference>
<organism evidence="1 2">
    <name type="scientific">Kribbella antiqua</name>
    <dbReference type="NCBI Taxonomy" id="2512217"/>
    <lineage>
        <taxon>Bacteria</taxon>
        <taxon>Bacillati</taxon>
        <taxon>Actinomycetota</taxon>
        <taxon>Actinomycetes</taxon>
        <taxon>Propionibacteriales</taxon>
        <taxon>Kribbellaceae</taxon>
        <taxon>Kribbella</taxon>
    </lineage>
</organism>
<dbReference type="OrthoDB" id="1491548at2"/>
<evidence type="ECO:0008006" key="3">
    <source>
        <dbReference type="Google" id="ProtNLM"/>
    </source>
</evidence>
<sequence length="461" mass="49679">MAGEEWAAVQDRLMASYDEVRDELLGIPGVVEVGVGLRRRAGRIEDEAVYVVSVRTKLPAAEVPAGELIPDSIRGVPIDVEEYTEPIPLLGFGDEDDKRNYGTKVGGVSIRAEGAGGHGTLGCFCKRNDDNSVVLLSCHHVLFDGNAEEDSGVGQPRYDASCCCTCNEMGKVLKGDKNVDCAIASVKSDVKFFPKIRRIKRSDGTVEEEGLILGVAAPVLAQIVWKVGKTTGLTRGKVTKFAPRIEIEVEPPFSTFAKPGDSGSVVVEKATGMVVGLLRAITTSDGKTGIMRRMADVLAVLNISLIPSDPNAVYTEAYDEDGEELFPLPAASPFDSLVGRLRDDEAGRTLLRIADRHVQECLALVNRRREFTVAWHRSRGPAWLASLGRSARDPIYRIPEQIDGVERAEALRRIELALAAEASDDLRADLAEFGPSLAAAFGAGSSVDDILGRLRIPASAR</sequence>
<dbReference type="EMBL" id="SLWR01000013">
    <property type="protein sequence ID" value="TCO42564.1"/>
    <property type="molecule type" value="Genomic_DNA"/>
</dbReference>
<keyword evidence="2" id="KW-1185">Reference proteome</keyword>
<reference evidence="1 2" key="1">
    <citation type="journal article" date="2015" name="Stand. Genomic Sci.">
        <title>Genomic Encyclopedia of Bacterial and Archaeal Type Strains, Phase III: the genomes of soil and plant-associated and newly described type strains.</title>
        <authorList>
            <person name="Whitman W.B."/>
            <person name="Woyke T."/>
            <person name="Klenk H.P."/>
            <person name="Zhou Y."/>
            <person name="Lilburn T.G."/>
            <person name="Beck B.J."/>
            <person name="De Vos P."/>
            <person name="Vandamme P."/>
            <person name="Eisen J.A."/>
            <person name="Garrity G."/>
            <person name="Hugenholtz P."/>
            <person name="Kyrpides N.C."/>
        </authorList>
    </citation>
    <scope>NUCLEOTIDE SEQUENCE [LARGE SCALE GENOMIC DNA]</scope>
    <source>
        <strain evidence="1 2">VKM Ac-2541</strain>
    </source>
</reference>
<evidence type="ECO:0000313" key="1">
    <source>
        <dbReference type="EMBL" id="TCO42564.1"/>
    </source>
</evidence>
<evidence type="ECO:0000313" key="2">
    <source>
        <dbReference type="Proteomes" id="UP000295573"/>
    </source>
</evidence>
<dbReference type="InterPro" id="IPR009003">
    <property type="entry name" value="Peptidase_S1_PA"/>
</dbReference>
<gene>
    <name evidence="1" type="ORF">EV646_113186</name>
</gene>
<name>A0A4R2IDA6_9ACTN</name>
<dbReference type="AlphaFoldDB" id="A0A4R2IDA6"/>
<proteinExistence type="predicted"/>
<comment type="caution">
    <text evidence="1">The sequence shown here is derived from an EMBL/GenBank/DDBJ whole genome shotgun (WGS) entry which is preliminary data.</text>
</comment>